<sequence length="84" mass="9461">MAGRLPTHSEDPLVSLAADREGQSSDERRQGQQHQLKHACPSVSERTPLSRSCAISILELYLLWNRGLRIGRGVSLRRCRITHT</sequence>
<feature type="region of interest" description="Disordered" evidence="1">
    <location>
        <begin position="1"/>
        <end position="44"/>
    </location>
</feature>
<evidence type="ECO:0000313" key="3">
    <source>
        <dbReference type="Proteomes" id="UP000035368"/>
    </source>
</evidence>
<gene>
    <name evidence="2" type="ORF">CEPID_04490</name>
</gene>
<dbReference type="AlphaFoldDB" id="A0A0G3GNP3"/>
<dbReference type="KEGG" id="cei:CEPID_04490"/>
<accession>A0A0G3GNP3</accession>
<dbReference type="Proteomes" id="UP000035368">
    <property type="component" value="Chromosome"/>
</dbReference>
<reference evidence="2 3" key="1">
    <citation type="submission" date="2015-05" db="EMBL/GenBank/DDBJ databases">
        <title>Complete genome sequence of Corynebacterium epidermidicanis DSM 45586, isolated from the skin of a dog suffering from pruritus.</title>
        <authorList>
            <person name="Ruckert C."/>
            <person name="Albersmeier A."/>
            <person name="Winkler A."/>
            <person name="Tauch A."/>
        </authorList>
    </citation>
    <scope>NUCLEOTIDE SEQUENCE [LARGE SCALE GENOMIC DNA]</scope>
    <source>
        <strain evidence="2 3">DSM 45586</strain>
    </source>
</reference>
<protein>
    <submittedName>
        <fullName evidence="2">Uncharacterized protein</fullName>
    </submittedName>
</protein>
<evidence type="ECO:0000313" key="2">
    <source>
        <dbReference type="EMBL" id="AKK02769.1"/>
    </source>
</evidence>
<organism evidence="2 3">
    <name type="scientific">Corynebacterium epidermidicanis</name>
    <dbReference type="NCBI Taxonomy" id="1050174"/>
    <lineage>
        <taxon>Bacteria</taxon>
        <taxon>Bacillati</taxon>
        <taxon>Actinomycetota</taxon>
        <taxon>Actinomycetes</taxon>
        <taxon>Mycobacteriales</taxon>
        <taxon>Corynebacteriaceae</taxon>
        <taxon>Corynebacterium</taxon>
    </lineage>
</organism>
<name>A0A0G3GNP3_9CORY</name>
<proteinExistence type="predicted"/>
<dbReference type="EMBL" id="CP011541">
    <property type="protein sequence ID" value="AKK02769.1"/>
    <property type="molecule type" value="Genomic_DNA"/>
</dbReference>
<feature type="compositionally biased region" description="Basic and acidic residues" evidence="1">
    <location>
        <begin position="18"/>
        <end position="30"/>
    </location>
</feature>
<keyword evidence="3" id="KW-1185">Reference proteome</keyword>
<evidence type="ECO:0000256" key="1">
    <source>
        <dbReference type="SAM" id="MobiDB-lite"/>
    </source>
</evidence>